<feature type="transmembrane region" description="Helical" evidence="1">
    <location>
        <begin position="177"/>
        <end position="198"/>
    </location>
</feature>
<dbReference type="GO" id="GO:0005886">
    <property type="term" value="C:plasma membrane"/>
    <property type="evidence" value="ECO:0007669"/>
    <property type="project" value="TreeGrafter"/>
</dbReference>
<sequence length="308" mass="31968">MTGNISASFFSPALHILLVALLAPLVSGIITSIRIRANGGSWLSPAAPYTWLRATMKHGIVIPAQATSLFMVLPCVSLIATALAAFLTPSFLIDGPVTGEGDAILILGLLSLSLIARMMGSMDTGLSQNSIGTLREGGKVLWMELIVTLSLSALTMLGGNPVLTALHTTGMMSGGTLLISLLLLPGLCLAALAGAGMLRTPSDDMPHLSGPLLAMASYERSLRLLTWISVMAVVFLPFGMISLQAGLLHWGLAILTWGGKILFLAALLGLAQALLPFPAVGRGAAFLLLGSVFTLLAVLCLLAGQYPA</sequence>
<feature type="transmembrane region" description="Helical" evidence="1">
    <location>
        <begin position="66"/>
        <end position="91"/>
    </location>
</feature>
<dbReference type="PANTHER" id="PTHR43359">
    <property type="entry name" value="FORMATE HYDROGENLYASE SUBUNIT 4"/>
    <property type="match status" value="1"/>
</dbReference>
<keyword evidence="1" id="KW-1133">Transmembrane helix</keyword>
<feature type="transmembrane region" description="Helical" evidence="1">
    <location>
        <begin position="283"/>
        <end position="306"/>
    </location>
</feature>
<dbReference type="InterPro" id="IPR052561">
    <property type="entry name" value="ComplexI_Subunit1"/>
</dbReference>
<proteinExistence type="predicted"/>
<organism evidence="2 3">
    <name type="scientific">Granulibacter bethesdensis</name>
    <dbReference type="NCBI Taxonomy" id="364410"/>
    <lineage>
        <taxon>Bacteria</taxon>
        <taxon>Pseudomonadati</taxon>
        <taxon>Pseudomonadota</taxon>
        <taxon>Alphaproteobacteria</taxon>
        <taxon>Acetobacterales</taxon>
        <taxon>Acetobacteraceae</taxon>
        <taxon>Granulibacter</taxon>
    </lineage>
</organism>
<evidence type="ECO:0000313" key="2">
    <source>
        <dbReference type="EMBL" id="AHJ64296.1"/>
    </source>
</evidence>
<gene>
    <name evidence="2" type="ORF">GbCGDNIH3_2383</name>
</gene>
<feature type="transmembrane region" description="Helical" evidence="1">
    <location>
        <begin position="224"/>
        <end position="241"/>
    </location>
</feature>
<dbReference type="Proteomes" id="UP000019438">
    <property type="component" value="Chromosome"/>
</dbReference>
<feature type="transmembrane region" description="Helical" evidence="1">
    <location>
        <begin position="247"/>
        <end position="271"/>
    </location>
</feature>
<accession>A0AAN0RG24</accession>
<protein>
    <submittedName>
        <fullName evidence="2">Formate hydrogenlyase subunit 4</fullName>
    </submittedName>
</protein>
<dbReference type="KEGG" id="gbc:GbCGDNIH3_2383"/>
<keyword evidence="1" id="KW-0472">Membrane</keyword>
<dbReference type="RefSeq" id="WP_025287665.1">
    <property type="nucleotide sequence ID" value="NZ_CP003181.2"/>
</dbReference>
<name>A0AAN0RG24_9PROT</name>
<dbReference type="EMBL" id="CP003181">
    <property type="protein sequence ID" value="AHJ64296.1"/>
    <property type="molecule type" value="Genomic_DNA"/>
</dbReference>
<keyword evidence="1" id="KW-0812">Transmembrane</keyword>
<dbReference type="AlphaFoldDB" id="A0AAN0RG24"/>
<feature type="transmembrane region" description="Helical" evidence="1">
    <location>
        <begin position="140"/>
        <end position="157"/>
    </location>
</feature>
<dbReference type="PANTHER" id="PTHR43359:SF1">
    <property type="entry name" value="FORMATE HYDROGENLYASE SUBUNIT 4-RELATED"/>
    <property type="match status" value="1"/>
</dbReference>
<feature type="transmembrane region" description="Helical" evidence="1">
    <location>
        <begin position="103"/>
        <end position="120"/>
    </location>
</feature>
<feature type="transmembrane region" description="Helical" evidence="1">
    <location>
        <begin position="12"/>
        <end position="33"/>
    </location>
</feature>
<evidence type="ECO:0000313" key="3">
    <source>
        <dbReference type="Proteomes" id="UP000019438"/>
    </source>
</evidence>
<evidence type="ECO:0000256" key="1">
    <source>
        <dbReference type="SAM" id="Phobius"/>
    </source>
</evidence>
<reference evidence="3" key="1">
    <citation type="submission" date="2012-06" db="EMBL/GenBank/DDBJ databases">
        <title>Genome analysis of multiple Granulibacter bethesdensis isolates demonstrates substantial genome diversity.</title>
        <authorList>
            <person name="Greenberg D.E."/>
            <person name="Porcella S.F."/>
            <person name="Zarember K."/>
            <person name="Zelazny A.M."/>
            <person name="Bruno D."/>
            <person name="Martens C."/>
            <person name="Barbian K.D."/>
            <person name="Jaske E."/>
            <person name="Holland S.M."/>
        </authorList>
    </citation>
    <scope>NUCLEOTIDE SEQUENCE [LARGE SCALE GENOMIC DNA]</scope>
    <source>
        <strain evidence="3">CGDNIH3</strain>
    </source>
</reference>